<dbReference type="SMART" id="SM00448">
    <property type="entry name" value="REC"/>
    <property type="match status" value="1"/>
</dbReference>
<dbReference type="InterPro" id="IPR036097">
    <property type="entry name" value="HisK_dim/P_sf"/>
</dbReference>
<dbReference type="InterPro" id="IPR003661">
    <property type="entry name" value="HisK_dim/P_dom"/>
</dbReference>
<evidence type="ECO:0000313" key="12">
    <source>
        <dbReference type="Proteomes" id="UP000187526"/>
    </source>
</evidence>
<dbReference type="Gene3D" id="3.30.450.20">
    <property type="entry name" value="PAS domain"/>
    <property type="match status" value="2"/>
</dbReference>
<dbReference type="PROSITE" id="PS50110">
    <property type="entry name" value="RESPONSE_REGULATORY"/>
    <property type="match status" value="1"/>
</dbReference>
<feature type="domain" description="PAC" evidence="10">
    <location>
        <begin position="328"/>
        <end position="381"/>
    </location>
</feature>
<dbReference type="CDD" id="cd16922">
    <property type="entry name" value="HATPase_EvgS-ArcB-TorS-like"/>
    <property type="match status" value="1"/>
</dbReference>
<dbReference type="CDD" id="cd00082">
    <property type="entry name" value="HisKA"/>
    <property type="match status" value="1"/>
</dbReference>
<evidence type="ECO:0000256" key="6">
    <source>
        <dbReference type="ARBA" id="ARBA00070152"/>
    </source>
</evidence>
<accession>A0A1R1I1D2</accession>
<dbReference type="InterPro" id="IPR013655">
    <property type="entry name" value="PAS_fold_3"/>
</dbReference>
<dbReference type="InterPro" id="IPR035965">
    <property type="entry name" value="PAS-like_dom_sf"/>
</dbReference>
<comment type="caution">
    <text evidence="11">The sequence shown here is derived from an EMBL/GenBank/DDBJ whole genome shotgun (WGS) entry which is preliminary data.</text>
</comment>
<dbReference type="SUPFAM" id="SSF52172">
    <property type="entry name" value="CheY-like"/>
    <property type="match status" value="1"/>
</dbReference>
<feature type="domain" description="Response regulatory" evidence="9">
    <location>
        <begin position="665"/>
        <end position="781"/>
    </location>
</feature>
<dbReference type="Pfam" id="PF08447">
    <property type="entry name" value="PAS_3"/>
    <property type="match status" value="1"/>
</dbReference>
<dbReference type="AlphaFoldDB" id="A0A1R1I1D2"/>
<dbReference type="InterPro" id="IPR000014">
    <property type="entry name" value="PAS"/>
</dbReference>
<evidence type="ECO:0000256" key="2">
    <source>
        <dbReference type="ARBA" id="ARBA00012438"/>
    </source>
</evidence>
<dbReference type="SMART" id="SM00387">
    <property type="entry name" value="HATPase_c"/>
    <property type="match status" value="1"/>
</dbReference>
<proteinExistence type="predicted"/>
<dbReference type="CDD" id="cd00130">
    <property type="entry name" value="PAS"/>
    <property type="match status" value="1"/>
</dbReference>
<dbReference type="Proteomes" id="UP000187526">
    <property type="component" value="Unassembled WGS sequence"/>
</dbReference>
<dbReference type="GO" id="GO:0000155">
    <property type="term" value="F:phosphorelay sensor kinase activity"/>
    <property type="evidence" value="ECO:0007669"/>
    <property type="project" value="InterPro"/>
</dbReference>
<dbReference type="EMBL" id="MTHD01000005">
    <property type="protein sequence ID" value="OMG52555.1"/>
    <property type="molecule type" value="Genomic_DNA"/>
</dbReference>
<comment type="function">
    <text evidence="5">Member of the two-component regulatory system BvgS/BvgA. Phosphorylates BvgA via a four-step phosphorelay in response to environmental signals.</text>
</comment>
<evidence type="ECO:0000256" key="1">
    <source>
        <dbReference type="ARBA" id="ARBA00000085"/>
    </source>
</evidence>
<dbReference type="PRINTS" id="PR00344">
    <property type="entry name" value="BCTRLSENSOR"/>
</dbReference>
<dbReference type="Gene3D" id="2.10.70.100">
    <property type="match status" value="1"/>
</dbReference>
<reference evidence="11 12" key="1">
    <citation type="submission" date="2016-10" db="EMBL/GenBank/DDBJ databases">
        <title>Alkaliphiles isolated from bioreactors.</title>
        <authorList>
            <person name="Salah Z."/>
            <person name="Rout S.P."/>
            <person name="Humphreys P.N."/>
        </authorList>
    </citation>
    <scope>NUCLEOTIDE SEQUENCE [LARGE SCALE GENOMIC DNA]</scope>
    <source>
        <strain evidence="11 12">ZS02</strain>
    </source>
</reference>
<dbReference type="SUPFAM" id="SSF55785">
    <property type="entry name" value="PYP-like sensor domain (PAS domain)"/>
    <property type="match status" value="2"/>
</dbReference>
<name>A0A1R1I1D2_9RHOO</name>
<dbReference type="OrthoDB" id="8552871at2"/>
<keyword evidence="4" id="KW-0902">Two-component regulatory system</keyword>
<dbReference type="InterPro" id="IPR004358">
    <property type="entry name" value="Sig_transdc_His_kin-like_C"/>
</dbReference>
<dbReference type="InterPro" id="IPR005467">
    <property type="entry name" value="His_kinase_dom"/>
</dbReference>
<dbReference type="PANTHER" id="PTHR45339:SF5">
    <property type="entry name" value="HISTIDINE KINASE"/>
    <property type="match status" value="1"/>
</dbReference>
<dbReference type="FunFam" id="3.30.565.10:FF:000010">
    <property type="entry name" value="Sensor histidine kinase RcsC"/>
    <property type="match status" value="1"/>
</dbReference>
<dbReference type="NCBIfam" id="TIGR00229">
    <property type="entry name" value="sensory_box"/>
    <property type="match status" value="2"/>
</dbReference>
<gene>
    <name evidence="11" type="ORF">BJN45_14820</name>
</gene>
<dbReference type="PROSITE" id="PS50113">
    <property type="entry name" value="PAC"/>
    <property type="match status" value="2"/>
</dbReference>
<dbReference type="SMART" id="SM00086">
    <property type="entry name" value="PAC"/>
    <property type="match status" value="2"/>
</dbReference>
<dbReference type="PANTHER" id="PTHR45339">
    <property type="entry name" value="HYBRID SIGNAL TRANSDUCTION HISTIDINE KINASE J"/>
    <property type="match status" value="1"/>
</dbReference>
<comment type="catalytic activity">
    <reaction evidence="1">
        <text>ATP + protein L-histidine = ADP + protein N-phospho-L-histidine.</text>
        <dbReference type="EC" id="2.7.13.3"/>
    </reaction>
</comment>
<dbReference type="EC" id="2.7.13.3" evidence="2"/>
<dbReference type="Pfam" id="PF00512">
    <property type="entry name" value="HisKA"/>
    <property type="match status" value="1"/>
</dbReference>
<dbReference type="Pfam" id="PF00072">
    <property type="entry name" value="Response_reg"/>
    <property type="match status" value="1"/>
</dbReference>
<dbReference type="Gene3D" id="3.40.50.2300">
    <property type="match status" value="1"/>
</dbReference>
<dbReference type="CDD" id="cd17546">
    <property type="entry name" value="REC_hyHK_CKI1_RcsC-like"/>
    <property type="match status" value="1"/>
</dbReference>
<dbReference type="PROSITE" id="PS50109">
    <property type="entry name" value="HIS_KIN"/>
    <property type="match status" value="1"/>
</dbReference>
<dbReference type="RefSeq" id="WP_076096582.1">
    <property type="nucleotide sequence ID" value="NZ_MTHD01000005.1"/>
</dbReference>
<dbReference type="SMART" id="SM00091">
    <property type="entry name" value="PAS"/>
    <property type="match status" value="2"/>
</dbReference>
<dbReference type="SUPFAM" id="SSF55874">
    <property type="entry name" value="ATPase domain of HSP90 chaperone/DNA topoisomerase II/histidine kinase"/>
    <property type="match status" value="1"/>
</dbReference>
<dbReference type="InterPro" id="IPR036890">
    <property type="entry name" value="HATPase_C_sf"/>
</dbReference>
<evidence type="ECO:0000256" key="4">
    <source>
        <dbReference type="ARBA" id="ARBA00023012"/>
    </source>
</evidence>
<organism evidence="11 12">
    <name type="scientific">Azonexus hydrophilus</name>
    <dbReference type="NCBI Taxonomy" id="418702"/>
    <lineage>
        <taxon>Bacteria</taxon>
        <taxon>Pseudomonadati</taxon>
        <taxon>Pseudomonadota</taxon>
        <taxon>Betaproteobacteria</taxon>
        <taxon>Rhodocyclales</taxon>
        <taxon>Azonexaceae</taxon>
        <taxon>Azonexus</taxon>
    </lineage>
</organism>
<protein>
    <recommendedName>
        <fullName evidence="6">Virulence sensor protein BvgS</fullName>
        <ecNumber evidence="2">2.7.13.3</ecNumber>
    </recommendedName>
</protein>
<dbReference type="InterPro" id="IPR011006">
    <property type="entry name" value="CheY-like_superfamily"/>
</dbReference>
<evidence type="ECO:0000313" key="11">
    <source>
        <dbReference type="EMBL" id="OMG52555.1"/>
    </source>
</evidence>
<sequence>MPVVACSVVEASFLVALAESVSVIAATGDVGTLLGYPAVALVQGEVSLPERIHGDDADIAEALFGPDIPRGEQVDNLRLRQASGRIRCVKAIYAKRQRDDGVVELTLRLQDAKSLPRTMDDAANTANFRAMMENTNDFVYFKDRNHVFTGASQTLVSLCHPAEQWTDLLGLTDYDVFPEPYADLYYRLEKQVFSGVAAAQEIQEFLSKDGQLNGWVDNRKFPIHDEAGEIIGLFGVARDITERIHAENRLKESEYFFRDSQRAANIGSYKFDICYDCWTSSEVMEQIFGIGPDYPRTLQGWLEAVHPDDRQMMQDYFTSNVLKNREPFNKEYRILRRSDGEMRWVLGLGQLRFDDDGQPCWMLGTIQDITERKQLDAELAHYRHNLETLVEERTLELSKAKDAAEAASFSKSAFLANMSHEIRTPLNAITGMAHLIRKGGLSPLQIDQLGKLESAGEHLLEIINAVLELSKIEAGKYLLEETGVSVAGVVGGVVSIMQNRADAKGLKLRTELCQLPARLLGDPTRLQQTLLNYLSNAIKFTEHGEVVLQVEMLENGDDNVLLRFSVRDTGIGIAPEAVERLFTAFEQADNTTTRLYGGTGLGLAIARKLACMMGGEAGVDSTPGIGSTFWFSARLRRCVGDETEMPAATADDAANAIKRKFCGARVLLAEDEPINCEITLLLLEDAGLLADTAEDGMAAVEKAATNDYALILMDMQMPRMDGLEATRHIRRLDRQADTPILAMTANAFAEDRVRCLEAGMVDFIAKPVKPEIFYSVLLKALSAADSRASIL</sequence>
<feature type="modified residue" description="4-aspartylphosphate" evidence="7">
    <location>
        <position position="714"/>
    </location>
</feature>
<dbReference type="InterPro" id="IPR000700">
    <property type="entry name" value="PAS-assoc_C"/>
</dbReference>
<keyword evidence="3 7" id="KW-0597">Phosphoprotein</keyword>
<evidence type="ECO:0000256" key="3">
    <source>
        <dbReference type="ARBA" id="ARBA00022553"/>
    </source>
</evidence>
<dbReference type="Gene3D" id="3.30.565.10">
    <property type="entry name" value="Histidine kinase-like ATPase, C-terminal domain"/>
    <property type="match status" value="1"/>
</dbReference>
<evidence type="ECO:0000259" key="10">
    <source>
        <dbReference type="PROSITE" id="PS50113"/>
    </source>
</evidence>
<evidence type="ECO:0000256" key="5">
    <source>
        <dbReference type="ARBA" id="ARBA00058004"/>
    </source>
</evidence>
<dbReference type="SMART" id="SM00388">
    <property type="entry name" value="HisKA"/>
    <property type="match status" value="1"/>
</dbReference>
<dbReference type="InterPro" id="IPR003594">
    <property type="entry name" value="HATPase_dom"/>
</dbReference>
<evidence type="ECO:0000259" key="8">
    <source>
        <dbReference type="PROSITE" id="PS50109"/>
    </source>
</evidence>
<dbReference type="SUPFAM" id="SSF47384">
    <property type="entry name" value="Homodimeric domain of signal transducing histidine kinase"/>
    <property type="match status" value="1"/>
</dbReference>
<evidence type="ECO:0000259" key="9">
    <source>
        <dbReference type="PROSITE" id="PS50110"/>
    </source>
</evidence>
<feature type="domain" description="PAC" evidence="10">
    <location>
        <begin position="198"/>
        <end position="252"/>
    </location>
</feature>
<dbReference type="Gene3D" id="1.10.287.130">
    <property type="match status" value="1"/>
</dbReference>
<dbReference type="Pfam" id="PF02518">
    <property type="entry name" value="HATPase_c"/>
    <property type="match status" value="1"/>
</dbReference>
<dbReference type="InterPro" id="IPR001610">
    <property type="entry name" value="PAC"/>
</dbReference>
<dbReference type="InterPro" id="IPR001789">
    <property type="entry name" value="Sig_transdc_resp-reg_receiver"/>
</dbReference>
<dbReference type="InterPro" id="IPR013656">
    <property type="entry name" value="PAS_4"/>
</dbReference>
<feature type="domain" description="Histidine kinase" evidence="8">
    <location>
        <begin position="417"/>
        <end position="637"/>
    </location>
</feature>
<evidence type="ECO:0000256" key="7">
    <source>
        <dbReference type="PROSITE-ProRule" id="PRU00169"/>
    </source>
</evidence>
<keyword evidence="12" id="KW-1185">Reference proteome</keyword>
<dbReference type="STRING" id="418702.BJN45_14820"/>
<dbReference type="Pfam" id="PF08448">
    <property type="entry name" value="PAS_4"/>
    <property type="match status" value="1"/>
</dbReference>